<dbReference type="RefSeq" id="XP_004829120.1">
    <property type="nucleotide sequence ID" value="XM_004829063.1"/>
</dbReference>
<dbReference type="PROSITE" id="PS51257">
    <property type="entry name" value="PROKAR_LIPOPROTEIN"/>
    <property type="match status" value="1"/>
</dbReference>
<feature type="region of interest" description="Disordered" evidence="1">
    <location>
        <begin position="27"/>
        <end position="48"/>
    </location>
</feature>
<organism evidence="3 4">
    <name type="scientific">Theileria equi strain WA</name>
    <dbReference type="NCBI Taxonomy" id="1537102"/>
    <lineage>
        <taxon>Eukaryota</taxon>
        <taxon>Sar</taxon>
        <taxon>Alveolata</taxon>
        <taxon>Apicomplexa</taxon>
        <taxon>Aconoidasida</taxon>
        <taxon>Piroplasmida</taxon>
        <taxon>Theileriidae</taxon>
        <taxon>Theileria</taxon>
    </lineage>
</organism>
<dbReference type="KEGG" id="beq:BEWA_023020"/>
<reference evidence="3 4" key="1">
    <citation type="journal article" date="2012" name="BMC Genomics">
        <title>Comparative genomic analysis and phylogenetic position of Theileria equi.</title>
        <authorList>
            <person name="Kappmeyer L.S."/>
            <person name="Thiagarajan M."/>
            <person name="Herndon D.R."/>
            <person name="Ramsay J.D."/>
            <person name="Caler E."/>
            <person name="Djikeng A."/>
            <person name="Gillespie J.J."/>
            <person name="Lau A.O."/>
            <person name="Roalson E.H."/>
            <person name="Silva J.C."/>
            <person name="Silva M.G."/>
            <person name="Suarez C.E."/>
            <person name="Ueti M.W."/>
            <person name="Nene V.M."/>
            <person name="Mealey R.H."/>
            <person name="Knowles D.P."/>
            <person name="Brayton K.A."/>
        </authorList>
    </citation>
    <scope>NUCLEOTIDE SEQUENCE [LARGE SCALE GENOMIC DNA]</scope>
    <source>
        <strain evidence="3 4">WA</strain>
    </source>
</reference>
<protein>
    <submittedName>
        <fullName evidence="3">Signal peptide-containing protein</fullName>
    </submittedName>
</protein>
<evidence type="ECO:0000256" key="2">
    <source>
        <dbReference type="SAM" id="SignalP"/>
    </source>
</evidence>
<keyword evidence="2" id="KW-0732">Signal</keyword>
<feature type="signal peptide" evidence="2">
    <location>
        <begin position="1"/>
        <end position="18"/>
    </location>
</feature>
<evidence type="ECO:0000313" key="3">
    <source>
        <dbReference type="EMBL" id="AFZ79454.1"/>
    </source>
</evidence>
<evidence type="ECO:0000256" key="1">
    <source>
        <dbReference type="SAM" id="MobiDB-lite"/>
    </source>
</evidence>
<evidence type="ECO:0000313" key="4">
    <source>
        <dbReference type="Proteomes" id="UP000031512"/>
    </source>
</evidence>
<keyword evidence="4" id="KW-1185">Reference proteome</keyword>
<dbReference type="GeneID" id="15806794"/>
<gene>
    <name evidence="3" type="ORF">BEWA_023020</name>
</gene>
<sequence length="61" mass="6740">MKLLSVFSLLFFFGLSSCADDVVLDGFSDPAPEEPTPVEAPESEGDDFVPEVEPYMRELLN</sequence>
<proteinExistence type="predicted"/>
<name>L0AX46_THEEQ</name>
<dbReference type="AlphaFoldDB" id="L0AX46"/>
<dbReference type="Proteomes" id="UP000031512">
    <property type="component" value="Chromosome 1"/>
</dbReference>
<dbReference type="EMBL" id="CP001669">
    <property type="protein sequence ID" value="AFZ79454.1"/>
    <property type="molecule type" value="Genomic_DNA"/>
</dbReference>
<accession>L0AX46</accession>
<dbReference type="VEuPathDB" id="PiroplasmaDB:BEWA_023020"/>
<feature type="chain" id="PRO_5003939318" evidence="2">
    <location>
        <begin position="19"/>
        <end position="61"/>
    </location>
</feature>